<dbReference type="PANTHER" id="PTHR31470:SF46">
    <property type="entry name" value="ULP1 PROTEASE FAMILY, C-TERMINAL CATALYTIC DOMAIN CONTAINING PROTEIN"/>
    <property type="match status" value="1"/>
</dbReference>
<feature type="domain" description="Ubiquitin-like protease family profile" evidence="5">
    <location>
        <begin position="53"/>
        <end position="293"/>
    </location>
</feature>
<feature type="compositionally biased region" description="Basic and acidic residues" evidence="4">
    <location>
        <begin position="1"/>
        <end position="31"/>
    </location>
</feature>
<dbReference type="InterPro" id="IPR038765">
    <property type="entry name" value="Papain-like_cys_pep_sf"/>
</dbReference>
<dbReference type="EMBL" id="AYRZ02000002">
    <property type="protein sequence ID" value="PHT90200.1"/>
    <property type="molecule type" value="Genomic_DNA"/>
</dbReference>
<dbReference type="Proteomes" id="UP000222542">
    <property type="component" value="Unassembled WGS sequence"/>
</dbReference>
<evidence type="ECO:0000256" key="3">
    <source>
        <dbReference type="ARBA" id="ARBA00022801"/>
    </source>
</evidence>
<organism evidence="6 7">
    <name type="scientific">Capsicum annuum</name>
    <name type="common">Capsicum pepper</name>
    <dbReference type="NCBI Taxonomy" id="4072"/>
    <lineage>
        <taxon>Eukaryota</taxon>
        <taxon>Viridiplantae</taxon>
        <taxon>Streptophyta</taxon>
        <taxon>Embryophyta</taxon>
        <taxon>Tracheophyta</taxon>
        <taxon>Spermatophyta</taxon>
        <taxon>Magnoliopsida</taxon>
        <taxon>eudicotyledons</taxon>
        <taxon>Gunneridae</taxon>
        <taxon>Pentapetalae</taxon>
        <taxon>asterids</taxon>
        <taxon>lamiids</taxon>
        <taxon>Solanales</taxon>
        <taxon>Solanaceae</taxon>
        <taxon>Solanoideae</taxon>
        <taxon>Capsiceae</taxon>
        <taxon>Capsicum</taxon>
    </lineage>
</organism>
<evidence type="ECO:0000256" key="4">
    <source>
        <dbReference type="SAM" id="MobiDB-lite"/>
    </source>
</evidence>
<dbReference type="Pfam" id="PF02902">
    <property type="entry name" value="Peptidase_C48"/>
    <property type="match status" value="1"/>
</dbReference>
<dbReference type="GO" id="GO:0006508">
    <property type="term" value="P:proteolysis"/>
    <property type="evidence" value="ECO:0007669"/>
    <property type="project" value="UniProtKB-KW"/>
</dbReference>
<name>A0A2G3A7M9_CAPAN</name>
<evidence type="ECO:0000313" key="6">
    <source>
        <dbReference type="EMBL" id="PHT90200.1"/>
    </source>
</evidence>
<dbReference type="Gramene" id="PHT90200">
    <property type="protein sequence ID" value="PHT90200"/>
    <property type="gene ID" value="T459_05313"/>
</dbReference>
<gene>
    <name evidence="6" type="ORF">T459_05313</name>
</gene>
<sequence length="356" mass="40462">MKVKKGIPDREGDPPQSLNEHKMDAKSDNVVHDVGQSSKVGGNEGGAEECLKVPVCKTNLTYVRKKPSKRNRQPSKLYQSPFVSVFDSVSKDKEVIQSCKKLNYPFEGHNINGSYAEDVFSKFSLWMSVGLYNTKTSSHSDIDLSSHDENVRSNKVTSMERSICEIIQGLCIPISISWHLIDEVYVLINCKGSFHWVLAVIGLKERCIRVYDSLKGHRGHGDEINELVEMLSTYLTISNFCGKKKRTDWSLLEAYKEKTDQDAFDVQFVDEIVQQSSGTFDCGLFVATYAEYLSDRHQIPSSDFDPEKHHTRYTSFLWDYGVNQACNKYVSDNQDSPGSKRIFIPYEDTKMIDVES</sequence>
<evidence type="ECO:0000256" key="2">
    <source>
        <dbReference type="ARBA" id="ARBA00022670"/>
    </source>
</evidence>
<accession>A0A2G3A7M9</accession>
<keyword evidence="3" id="KW-0378">Hydrolase</keyword>
<proteinExistence type="inferred from homology"/>
<dbReference type="GO" id="GO:0008234">
    <property type="term" value="F:cysteine-type peptidase activity"/>
    <property type="evidence" value="ECO:0007669"/>
    <property type="project" value="InterPro"/>
</dbReference>
<evidence type="ECO:0000256" key="1">
    <source>
        <dbReference type="ARBA" id="ARBA00005234"/>
    </source>
</evidence>
<evidence type="ECO:0000259" key="5">
    <source>
        <dbReference type="PROSITE" id="PS50600"/>
    </source>
</evidence>
<dbReference type="PANTHER" id="PTHR31470">
    <property type="entry name" value="CYSTEINE PROTEINASES SUPERFAMILY PROTEIN-RELATED-RELATED"/>
    <property type="match status" value="1"/>
</dbReference>
<dbReference type="PROSITE" id="PS50600">
    <property type="entry name" value="ULP_PROTEASE"/>
    <property type="match status" value="1"/>
</dbReference>
<dbReference type="Gene3D" id="3.40.395.10">
    <property type="entry name" value="Adenoviral Proteinase, Chain A"/>
    <property type="match status" value="1"/>
</dbReference>
<comment type="similarity">
    <text evidence="1">Belongs to the peptidase C48 family.</text>
</comment>
<keyword evidence="2" id="KW-0645">Protease</keyword>
<dbReference type="SUPFAM" id="SSF54001">
    <property type="entry name" value="Cysteine proteinases"/>
    <property type="match status" value="1"/>
</dbReference>
<dbReference type="AlphaFoldDB" id="A0A2G3A7M9"/>
<evidence type="ECO:0000313" key="7">
    <source>
        <dbReference type="Proteomes" id="UP000222542"/>
    </source>
</evidence>
<feature type="region of interest" description="Disordered" evidence="4">
    <location>
        <begin position="1"/>
        <end position="43"/>
    </location>
</feature>
<keyword evidence="7" id="KW-1185">Reference proteome</keyword>
<reference evidence="6 7" key="2">
    <citation type="journal article" date="2017" name="Genome Biol.">
        <title>New reference genome sequences of hot pepper reveal the massive evolution of plant disease-resistance genes by retroduplication.</title>
        <authorList>
            <person name="Kim S."/>
            <person name="Park J."/>
            <person name="Yeom S.I."/>
            <person name="Kim Y.M."/>
            <person name="Seo E."/>
            <person name="Kim K.T."/>
            <person name="Kim M.S."/>
            <person name="Lee J.M."/>
            <person name="Cheong K."/>
            <person name="Shin H.S."/>
            <person name="Kim S.B."/>
            <person name="Han K."/>
            <person name="Lee J."/>
            <person name="Park M."/>
            <person name="Lee H.A."/>
            <person name="Lee H.Y."/>
            <person name="Lee Y."/>
            <person name="Oh S."/>
            <person name="Lee J.H."/>
            <person name="Choi E."/>
            <person name="Choi E."/>
            <person name="Lee S.E."/>
            <person name="Jeon J."/>
            <person name="Kim H."/>
            <person name="Choi G."/>
            <person name="Song H."/>
            <person name="Lee J."/>
            <person name="Lee S.C."/>
            <person name="Kwon J.K."/>
            <person name="Lee H.Y."/>
            <person name="Koo N."/>
            <person name="Hong Y."/>
            <person name="Kim R.W."/>
            <person name="Kang W.H."/>
            <person name="Huh J.H."/>
            <person name="Kang B.C."/>
            <person name="Yang T.J."/>
            <person name="Lee Y.H."/>
            <person name="Bennetzen J.L."/>
            <person name="Choi D."/>
        </authorList>
    </citation>
    <scope>NUCLEOTIDE SEQUENCE [LARGE SCALE GENOMIC DNA]</scope>
    <source>
        <strain evidence="7">cv. CM334</strain>
    </source>
</reference>
<dbReference type="InterPro" id="IPR003653">
    <property type="entry name" value="Peptidase_C48_C"/>
</dbReference>
<reference evidence="6 7" key="1">
    <citation type="journal article" date="2014" name="Nat. Genet.">
        <title>Genome sequence of the hot pepper provides insights into the evolution of pungency in Capsicum species.</title>
        <authorList>
            <person name="Kim S."/>
            <person name="Park M."/>
            <person name="Yeom S.I."/>
            <person name="Kim Y.M."/>
            <person name="Lee J.M."/>
            <person name="Lee H.A."/>
            <person name="Seo E."/>
            <person name="Choi J."/>
            <person name="Cheong K."/>
            <person name="Kim K.T."/>
            <person name="Jung K."/>
            <person name="Lee G.W."/>
            <person name="Oh S.K."/>
            <person name="Bae C."/>
            <person name="Kim S.B."/>
            <person name="Lee H.Y."/>
            <person name="Kim S.Y."/>
            <person name="Kim M.S."/>
            <person name="Kang B.C."/>
            <person name="Jo Y.D."/>
            <person name="Yang H.B."/>
            <person name="Jeong H.J."/>
            <person name="Kang W.H."/>
            <person name="Kwon J.K."/>
            <person name="Shin C."/>
            <person name="Lim J.Y."/>
            <person name="Park J.H."/>
            <person name="Huh J.H."/>
            <person name="Kim J.S."/>
            <person name="Kim B.D."/>
            <person name="Cohen O."/>
            <person name="Paran I."/>
            <person name="Suh M.C."/>
            <person name="Lee S.B."/>
            <person name="Kim Y.K."/>
            <person name="Shin Y."/>
            <person name="Noh S.J."/>
            <person name="Park J."/>
            <person name="Seo Y.S."/>
            <person name="Kwon S.Y."/>
            <person name="Kim H.A."/>
            <person name="Park J.M."/>
            <person name="Kim H.J."/>
            <person name="Choi S.B."/>
            <person name="Bosland P.W."/>
            <person name="Reeves G."/>
            <person name="Jo S.H."/>
            <person name="Lee B.W."/>
            <person name="Cho H.T."/>
            <person name="Choi H.S."/>
            <person name="Lee M.S."/>
            <person name="Yu Y."/>
            <person name="Do Choi Y."/>
            <person name="Park B.S."/>
            <person name="van Deynze A."/>
            <person name="Ashrafi H."/>
            <person name="Hill T."/>
            <person name="Kim W.T."/>
            <person name="Pai H.S."/>
            <person name="Ahn H.K."/>
            <person name="Yeam I."/>
            <person name="Giovannoni J.J."/>
            <person name="Rose J.K."/>
            <person name="Sorensen I."/>
            <person name="Lee S.J."/>
            <person name="Kim R.W."/>
            <person name="Choi I.Y."/>
            <person name="Choi B.S."/>
            <person name="Lim J.S."/>
            <person name="Lee Y.H."/>
            <person name="Choi D."/>
        </authorList>
    </citation>
    <scope>NUCLEOTIDE SEQUENCE [LARGE SCALE GENOMIC DNA]</scope>
    <source>
        <strain evidence="7">cv. CM334</strain>
    </source>
</reference>
<protein>
    <recommendedName>
        <fullName evidence="5">Ubiquitin-like protease family profile domain-containing protein</fullName>
    </recommendedName>
</protein>
<comment type="caution">
    <text evidence="6">The sequence shown here is derived from an EMBL/GenBank/DDBJ whole genome shotgun (WGS) entry which is preliminary data.</text>
</comment>